<proteinExistence type="predicted"/>
<name>A0A0E9QJN3_ANGAN</name>
<sequence>MTEKCRVTKTLIEK</sequence>
<reference evidence="1" key="2">
    <citation type="journal article" date="2015" name="Fish Shellfish Immunol.">
        <title>Early steps in the European eel (Anguilla anguilla)-Vibrio vulnificus interaction in the gills: Role of the RtxA13 toxin.</title>
        <authorList>
            <person name="Callol A."/>
            <person name="Pajuelo D."/>
            <person name="Ebbesson L."/>
            <person name="Teles M."/>
            <person name="MacKenzie S."/>
            <person name="Amaro C."/>
        </authorList>
    </citation>
    <scope>NUCLEOTIDE SEQUENCE</scope>
</reference>
<organism evidence="1">
    <name type="scientific">Anguilla anguilla</name>
    <name type="common">European freshwater eel</name>
    <name type="synonym">Muraena anguilla</name>
    <dbReference type="NCBI Taxonomy" id="7936"/>
    <lineage>
        <taxon>Eukaryota</taxon>
        <taxon>Metazoa</taxon>
        <taxon>Chordata</taxon>
        <taxon>Craniata</taxon>
        <taxon>Vertebrata</taxon>
        <taxon>Euteleostomi</taxon>
        <taxon>Actinopterygii</taxon>
        <taxon>Neopterygii</taxon>
        <taxon>Teleostei</taxon>
        <taxon>Anguilliformes</taxon>
        <taxon>Anguillidae</taxon>
        <taxon>Anguilla</taxon>
    </lineage>
</organism>
<evidence type="ECO:0000313" key="1">
    <source>
        <dbReference type="EMBL" id="JAH16979.1"/>
    </source>
</evidence>
<accession>A0A0E9QJN3</accession>
<dbReference type="EMBL" id="GBXM01091598">
    <property type="protein sequence ID" value="JAH16979.1"/>
    <property type="molecule type" value="Transcribed_RNA"/>
</dbReference>
<protein>
    <submittedName>
        <fullName evidence="1">Uncharacterized protein</fullName>
    </submittedName>
</protein>
<reference evidence="1" key="1">
    <citation type="submission" date="2014-11" db="EMBL/GenBank/DDBJ databases">
        <authorList>
            <person name="Amaro Gonzalez C."/>
        </authorList>
    </citation>
    <scope>NUCLEOTIDE SEQUENCE</scope>
</reference>